<keyword evidence="2" id="KW-1133">Transmembrane helix</keyword>
<keyword evidence="2" id="KW-0812">Transmembrane</keyword>
<feature type="compositionally biased region" description="Polar residues" evidence="1">
    <location>
        <begin position="273"/>
        <end position="287"/>
    </location>
</feature>
<feature type="region of interest" description="Disordered" evidence="1">
    <location>
        <begin position="425"/>
        <end position="444"/>
    </location>
</feature>
<name>A0A0J9SF26_PLAVI</name>
<evidence type="ECO:0000256" key="1">
    <source>
        <dbReference type="SAM" id="MobiDB-lite"/>
    </source>
</evidence>
<evidence type="ECO:0000313" key="4">
    <source>
        <dbReference type="Proteomes" id="UP000053562"/>
    </source>
</evidence>
<feature type="compositionally biased region" description="Basic and acidic residues" evidence="1">
    <location>
        <begin position="378"/>
        <end position="394"/>
    </location>
</feature>
<feature type="compositionally biased region" description="Polar residues" evidence="1">
    <location>
        <begin position="192"/>
        <end position="208"/>
    </location>
</feature>
<feature type="compositionally biased region" description="Basic and acidic residues" evidence="1">
    <location>
        <begin position="153"/>
        <end position="178"/>
    </location>
</feature>
<feature type="region of interest" description="Disordered" evidence="1">
    <location>
        <begin position="104"/>
        <end position="325"/>
    </location>
</feature>
<feature type="compositionally biased region" description="Polar residues" evidence="1">
    <location>
        <begin position="239"/>
        <end position="258"/>
    </location>
</feature>
<accession>A0A0J9SF26</accession>
<feature type="compositionally biased region" description="Polar residues" evidence="1">
    <location>
        <begin position="306"/>
        <end position="325"/>
    </location>
</feature>
<proteinExistence type="predicted"/>
<dbReference type="EMBL" id="KQ234252">
    <property type="protein sequence ID" value="KMZ81221.1"/>
    <property type="molecule type" value="Genomic_DNA"/>
</dbReference>
<feature type="region of interest" description="Disordered" evidence="1">
    <location>
        <begin position="361"/>
        <end position="406"/>
    </location>
</feature>
<evidence type="ECO:0000313" key="3">
    <source>
        <dbReference type="EMBL" id="KMZ81221.1"/>
    </source>
</evidence>
<reference evidence="3 4" key="1">
    <citation type="submission" date="2011-08" db="EMBL/GenBank/DDBJ databases">
        <title>The Genome Sequence of Plasmodium vivax India VII.</title>
        <authorList>
            <consortium name="The Broad Institute Genome Sequencing Platform"/>
            <consortium name="The Broad Institute Genome Sequencing Center for Infectious Disease"/>
            <person name="Neafsey D."/>
            <person name="Carlton J."/>
            <person name="Barnwell J."/>
            <person name="Collins W."/>
            <person name="Escalante A."/>
            <person name="Mullikin J."/>
            <person name="Saul A."/>
            <person name="Guigo R."/>
            <person name="Camara F."/>
            <person name="Young S.K."/>
            <person name="Zeng Q."/>
            <person name="Gargeya S."/>
            <person name="Fitzgerald M."/>
            <person name="Haas B."/>
            <person name="Abouelleil A."/>
            <person name="Alvarado L."/>
            <person name="Arachchi H.M."/>
            <person name="Berlin A."/>
            <person name="Brown A."/>
            <person name="Chapman S.B."/>
            <person name="Chen Z."/>
            <person name="Dunbar C."/>
            <person name="Freedman E."/>
            <person name="Gearin G."/>
            <person name="Gellesch M."/>
            <person name="Goldberg J."/>
            <person name="Griggs A."/>
            <person name="Gujja S."/>
            <person name="Heiman D."/>
            <person name="Howarth C."/>
            <person name="Larson L."/>
            <person name="Lui A."/>
            <person name="MacDonald P.J.P."/>
            <person name="Montmayeur A."/>
            <person name="Murphy C."/>
            <person name="Neiman D."/>
            <person name="Pearson M."/>
            <person name="Priest M."/>
            <person name="Roberts A."/>
            <person name="Saif S."/>
            <person name="Shea T."/>
            <person name="Shenoy N."/>
            <person name="Sisk P."/>
            <person name="Stolte C."/>
            <person name="Sykes S."/>
            <person name="Wortman J."/>
            <person name="Nusbaum C."/>
            <person name="Birren B."/>
        </authorList>
    </citation>
    <scope>NUCLEOTIDE SEQUENCE [LARGE SCALE GENOMIC DNA]</scope>
    <source>
        <strain evidence="3 4">India VII</strain>
    </source>
</reference>
<gene>
    <name evidence="3" type="ORF">PVIIG_02703</name>
</gene>
<sequence>MGFITVNIINDGNTLTRPKCTDDYGDILDEIQEEGHEKLKKCYDERWLDLKLDDDDDIKKFYATCKSNTECLSYISPKLEKAAALKDDTEISCEGDGECVEKAKAAKGEAGEGTSHPNEKDSGMQDLKTQKSRGQSGSPVDGKEPRQQVIPHDQQDVKSQRTSVKTDLEEPDVKDNHRFSPPGPIEKRTPSLGVSTTPPKNALGTNPNDPSPQSGSEEESPSTGIPKEKTPETIVPQGDSHNSQTPNDNAHGSQGVDSQTDKTHPPVDRDVSMVSTTESRATGTSISGEHGDVVSPHTVTDRADNYRTSVTSVGSANVRGSSVASDDTLHGVNGINRGATTSERVVTKAVDGVPVSIERSESSVPAVGSAHGKVVNRKNQDSHDDASRALKGETSHSAGSSESTRCERTACKKLGQLNADSTELDGDKIYQSKENTRQESVDAEGVVQKEINQEQPQNKGKLPATSQGLEVENQQVFETGVPNSASNYDGNLVNSQENPSGAGIREEAASTWNGNILDMLNWLFREGQYKEYIMMGLVPLAIILLLTFLIKVN</sequence>
<feature type="compositionally biased region" description="Basic and acidic residues" evidence="1">
    <location>
        <begin position="425"/>
        <end position="440"/>
    </location>
</feature>
<organism evidence="3 4">
    <name type="scientific">Plasmodium vivax India VII</name>
    <dbReference type="NCBI Taxonomy" id="1077284"/>
    <lineage>
        <taxon>Eukaryota</taxon>
        <taxon>Sar</taxon>
        <taxon>Alveolata</taxon>
        <taxon>Apicomplexa</taxon>
        <taxon>Aconoidasida</taxon>
        <taxon>Haemosporida</taxon>
        <taxon>Plasmodiidae</taxon>
        <taxon>Plasmodium</taxon>
        <taxon>Plasmodium (Plasmodium)</taxon>
    </lineage>
</organism>
<evidence type="ECO:0008006" key="5">
    <source>
        <dbReference type="Google" id="ProtNLM"/>
    </source>
</evidence>
<keyword evidence="2" id="KW-0472">Membrane</keyword>
<protein>
    <recommendedName>
        <fullName evidence="5">VIR protein</fullName>
    </recommendedName>
</protein>
<feature type="compositionally biased region" description="Basic and acidic residues" evidence="1">
    <location>
        <begin position="259"/>
        <end position="271"/>
    </location>
</feature>
<dbReference type="AlphaFoldDB" id="A0A0J9SF26"/>
<feature type="transmembrane region" description="Helical" evidence="2">
    <location>
        <begin position="532"/>
        <end position="550"/>
    </location>
</feature>
<dbReference type="Proteomes" id="UP000053562">
    <property type="component" value="Unassembled WGS sequence"/>
</dbReference>
<evidence type="ECO:0000256" key="2">
    <source>
        <dbReference type="SAM" id="Phobius"/>
    </source>
</evidence>